<accession>A0A964ULL8</accession>
<gene>
    <name evidence="2" type="ORF">GUY60_08060</name>
</gene>
<keyword evidence="1" id="KW-0812">Transmembrane</keyword>
<reference evidence="2" key="1">
    <citation type="submission" date="2020-01" db="EMBL/GenBank/DDBJ databases">
        <title>Whole-genome analyses of novel actinobacteria.</title>
        <authorList>
            <person name="Sahin N."/>
        </authorList>
    </citation>
    <scope>NUCLEOTIDE SEQUENCE</scope>
    <source>
        <strain evidence="2">YC537</strain>
    </source>
</reference>
<keyword evidence="1" id="KW-0472">Membrane</keyword>
<protein>
    <recommendedName>
        <fullName evidence="4">DUF3592 domain-containing protein</fullName>
    </recommendedName>
</protein>
<comment type="caution">
    <text evidence="2">The sequence shown here is derived from an EMBL/GenBank/DDBJ whole genome shotgun (WGS) entry which is preliminary data.</text>
</comment>
<proteinExistence type="predicted"/>
<evidence type="ECO:0008006" key="4">
    <source>
        <dbReference type="Google" id="ProtNLM"/>
    </source>
</evidence>
<organism evidence="2 3">
    <name type="scientific">Streptomyces boluensis</name>
    <dbReference type="NCBI Taxonomy" id="1775135"/>
    <lineage>
        <taxon>Bacteria</taxon>
        <taxon>Bacillati</taxon>
        <taxon>Actinomycetota</taxon>
        <taxon>Actinomycetes</taxon>
        <taxon>Kitasatosporales</taxon>
        <taxon>Streptomycetaceae</taxon>
        <taxon>Streptomyces</taxon>
    </lineage>
</organism>
<dbReference type="EMBL" id="JAAAHS010000038">
    <property type="protein sequence ID" value="NBE51379.1"/>
    <property type="molecule type" value="Genomic_DNA"/>
</dbReference>
<dbReference type="RefSeq" id="WP_161695318.1">
    <property type="nucleotide sequence ID" value="NZ_JAAAHS010000038.1"/>
</dbReference>
<dbReference type="AlphaFoldDB" id="A0A964ULL8"/>
<keyword evidence="1" id="KW-1133">Transmembrane helix</keyword>
<evidence type="ECO:0000313" key="3">
    <source>
        <dbReference type="Proteomes" id="UP000598297"/>
    </source>
</evidence>
<sequence>MLAAVATAVGMLSLRRSPIGSRGEGTLWWVDQRNAWVGFAAWSWVVPVFLVAYAALSPTPAAWEIVDAGSSLRTTKIEKVLSTKYVRSQRTGHYSSTVRVSVPFDQEAKTSEVKLSSDDKPQAGADVWVLFAPSSPELGFLVGDRQVLEEKTGGRADLWTIFLTLGGIGFCWFMNMFGRWRSDPVSGLHRSRQQGVLHVVPVSVSGVDVARDERPPSASVAGQLKPRLRMASAEFGELDLYLDEIVDPTPLAEAVDGTSGHVYWRRPTRQLPYLNSVGYAVLVLEGQRYLSGWLETADASVELPGGALVPADHELAEQGRARAIHPASAVEESANSVVLRSLLIGIVALAVVTLGVGDIATVTLAVVSVAAVLLGRRRARRLAQGHLETRARGAGHGAGTAA</sequence>
<keyword evidence="3" id="KW-1185">Reference proteome</keyword>
<feature type="transmembrane region" description="Helical" evidence="1">
    <location>
        <begin position="158"/>
        <end position="178"/>
    </location>
</feature>
<feature type="transmembrane region" description="Helical" evidence="1">
    <location>
        <begin position="342"/>
        <end position="374"/>
    </location>
</feature>
<evidence type="ECO:0000256" key="1">
    <source>
        <dbReference type="SAM" id="Phobius"/>
    </source>
</evidence>
<feature type="transmembrane region" description="Helical" evidence="1">
    <location>
        <begin position="35"/>
        <end position="56"/>
    </location>
</feature>
<dbReference type="Proteomes" id="UP000598297">
    <property type="component" value="Unassembled WGS sequence"/>
</dbReference>
<evidence type="ECO:0000313" key="2">
    <source>
        <dbReference type="EMBL" id="NBE51379.1"/>
    </source>
</evidence>
<name>A0A964ULL8_9ACTN</name>
<dbReference type="OrthoDB" id="4108618at2"/>